<dbReference type="PROSITE" id="PS50893">
    <property type="entry name" value="ABC_TRANSPORTER_2"/>
    <property type="match status" value="1"/>
</dbReference>
<accession>A0A9D2CF22</accession>
<evidence type="ECO:0000313" key="10">
    <source>
        <dbReference type="EMBL" id="HIY77414.1"/>
    </source>
</evidence>
<evidence type="ECO:0000259" key="9">
    <source>
        <dbReference type="PROSITE" id="PS50929"/>
    </source>
</evidence>
<dbReference type="GO" id="GO:0140359">
    <property type="term" value="F:ABC-type transporter activity"/>
    <property type="evidence" value="ECO:0007669"/>
    <property type="project" value="InterPro"/>
</dbReference>
<dbReference type="PROSITE" id="PS50929">
    <property type="entry name" value="ABC_TM1F"/>
    <property type="match status" value="1"/>
</dbReference>
<evidence type="ECO:0000256" key="6">
    <source>
        <dbReference type="ARBA" id="ARBA00023136"/>
    </source>
</evidence>
<feature type="transmembrane region" description="Helical" evidence="7">
    <location>
        <begin position="58"/>
        <end position="79"/>
    </location>
</feature>
<evidence type="ECO:0000256" key="2">
    <source>
        <dbReference type="ARBA" id="ARBA00022692"/>
    </source>
</evidence>
<evidence type="ECO:0000259" key="8">
    <source>
        <dbReference type="PROSITE" id="PS50893"/>
    </source>
</evidence>
<protein>
    <submittedName>
        <fullName evidence="10">ABC transporter ATP-binding protein/permease</fullName>
    </submittedName>
</protein>
<proteinExistence type="predicted"/>
<dbReference type="SMART" id="SM00382">
    <property type="entry name" value="AAA"/>
    <property type="match status" value="1"/>
</dbReference>
<comment type="caution">
    <text evidence="10">The sequence shown here is derived from an EMBL/GenBank/DDBJ whole genome shotgun (WGS) entry which is preliminary data.</text>
</comment>
<dbReference type="GO" id="GO:0016887">
    <property type="term" value="F:ATP hydrolysis activity"/>
    <property type="evidence" value="ECO:0007669"/>
    <property type="project" value="InterPro"/>
</dbReference>
<evidence type="ECO:0000256" key="7">
    <source>
        <dbReference type="SAM" id="Phobius"/>
    </source>
</evidence>
<feature type="transmembrane region" description="Helical" evidence="7">
    <location>
        <begin position="21"/>
        <end position="46"/>
    </location>
</feature>
<dbReference type="InterPro" id="IPR036640">
    <property type="entry name" value="ABC1_TM_sf"/>
</dbReference>
<keyword evidence="5 7" id="KW-1133">Transmembrane helix</keyword>
<organism evidence="10 11">
    <name type="scientific">Candidatus Borkfalkia excrementavium</name>
    <dbReference type="NCBI Taxonomy" id="2838505"/>
    <lineage>
        <taxon>Bacteria</taxon>
        <taxon>Bacillati</taxon>
        <taxon>Bacillota</taxon>
        <taxon>Clostridia</taxon>
        <taxon>Christensenellales</taxon>
        <taxon>Christensenellaceae</taxon>
        <taxon>Candidatus Borkfalkia</taxon>
    </lineage>
</organism>
<dbReference type="InterPro" id="IPR003593">
    <property type="entry name" value="AAA+_ATPase"/>
</dbReference>
<keyword evidence="4 10" id="KW-0067">ATP-binding</keyword>
<dbReference type="PANTHER" id="PTHR24221">
    <property type="entry name" value="ATP-BINDING CASSETTE SUB-FAMILY B"/>
    <property type="match status" value="1"/>
</dbReference>
<feature type="transmembrane region" description="Helical" evidence="7">
    <location>
        <begin position="255"/>
        <end position="278"/>
    </location>
</feature>
<dbReference type="InterPro" id="IPR011527">
    <property type="entry name" value="ABC1_TM_dom"/>
</dbReference>
<dbReference type="EMBL" id="DXCO01000001">
    <property type="protein sequence ID" value="HIY77414.1"/>
    <property type="molecule type" value="Genomic_DNA"/>
</dbReference>
<dbReference type="PANTHER" id="PTHR24221:SF654">
    <property type="entry name" value="ATP-BINDING CASSETTE SUB-FAMILY B MEMBER 6"/>
    <property type="match status" value="1"/>
</dbReference>
<dbReference type="AlphaFoldDB" id="A0A9D2CF22"/>
<dbReference type="GO" id="GO:0005886">
    <property type="term" value="C:plasma membrane"/>
    <property type="evidence" value="ECO:0007669"/>
    <property type="project" value="UniProtKB-SubCell"/>
</dbReference>
<reference evidence="10" key="2">
    <citation type="submission" date="2021-04" db="EMBL/GenBank/DDBJ databases">
        <authorList>
            <person name="Gilroy R."/>
        </authorList>
    </citation>
    <scope>NUCLEOTIDE SEQUENCE</scope>
    <source>
        <strain evidence="10">CHK199-9574</strain>
    </source>
</reference>
<dbReference type="SUPFAM" id="SSF52540">
    <property type="entry name" value="P-loop containing nucleoside triphosphate hydrolases"/>
    <property type="match status" value="1"/>
</dbReference>
<sequence>MRNCSKNRRNGIRNTLKFLLDYMRAAPACSIAASAVDLVIALLPSAISVATAMVTDRIAGGFGAAFAAGAAALLVLLALNQGLYYISDLLNDYAFNRAQYRMRAAFLDKVSQLQLIEFEKTEMLDRSHRLDKWLKDQRMISYFFSLRLIAINSVTVVSLIATLAAFSPWLILIALGSALPSLFVRLVEGKKYFRIQMQTENLERNRSYFWSLFRNGATAKEIQAYGAGAFFLDYCKKTDLDMTTKMYRFTRNHGILLLLVTCLAAAGYGGGLAAAAALVSAGSLAVSGFSACVSAFLSLQNAVFNTAAEAGYMSECASCVHEYYEFLALPSEPQPKDAGEDFSQILLRNVYFAYPESGNVLKDINFSLPKGKHVAVVGENGSGKTTLLKLIAGVYRPTAGEILLNGEEYDEARAAGARAYFTLQPQHYIKYKGEVRENIFLSDPDRRGDTERMRALLAESALSREGLKLDTQLGREYGGEELSEGQWQQLAFLRAVFRKYEVIMLDEPTGAIDPNNEQTILKGFLEAMRDKTALIVTHRLSLCHFTDEILFLEQGKITERGSHEQLMRLNGKYREMYEMQSEWYQ</sequence>
<evidence type="ECO:0000313" key="11">
    <source>
        <dbReference type="Proteomes" id="UP000824135"/>
    </source>
</evidence>
<reference evidence="10" key="1">
    <citation type="journal article" date="2021" name="PeerJ">
        <title>Extensive microbial diversity within the chicken gut microbiome revealed by metagenomics and culture.</title>
        <authorList>
            <person name="Gilroy R."/>
            <person name="Ravi A."/>
            <person name="Getino M."/>
            <person name="Pursley I."/>
            <person name="Horton D.L."/>
            <person name="Alikhan N.F."/>
            <person name="Baker D."/>
            <person name="Gharbi K."/>
            <person name="Hall N."/>
            <person name="Watson M."/>
            <person name="Adriaenssens E.M."/>
            <person name="Foster-Nyarko E."/>
            <person name="Jarju S."/>
            <person name="Secka A."/>
            <person name="Antonio M."/>
            <person name="Oren A."/>
            <person name="Chaudhuri R.R."/>
            <person name="La Ragione R."/>
            <person name="Hildebrand F."/>
            <person name="Pallen M.J."/>
        </authorList>
    </citation>
    <scope>NUCLEOTIDE SEQUENCE</scope>
    <source>
        <strain evidence="10">CHK199-9574</strain>
    </source>
</reference>
<feature type="domain" description="ABC transporter" evidence="8">
    <location>
        <begin position="345"/>
        <end position="579"/>
    </location>
</feature>
<dbReference type="Pfam" id="PF00005">
    <property type="entry name" value="ABC_tran"/>
    <property type="match status" value="1"/>
</dbReference>
<keyword evidence="6 7" id="KW-0472">Membrane</keyword>
<comment type="subcellular location">
    <subcellularLocation>
        <location evidence="1">Cell membrane</location>
        <topology evidence="1">Multi-pass membrane protein</topology>
    </subcellularLocation>
</comment>
<dbReference type="GO" id="GO:0034040">
    <property type="term" value="F:ATPase-coupled lipid transmembrane transporter activity"/>
    <property type="evidence" value="ECO:0007669"/>
    <property type="project" value="TreeGrafter"/>
</dbReference>
<evidence type="ECO:0000256" key="3">
    <source>
        <dbReference type="ARBA" id="ARBA00022741"/>
    </source>
</evidence>
<dbReference type="GO" id="GO:0005524">
    <property type="term" value="F:ATP binding"/>
    <property type="evidence" value="ECO:0007669"/>
    <property type="project" value="UniProtKB-KW"/>
</dbReference>
<feature type="transmembrane region" description="Helical" evidence="7">
    <location>
        <begin position="169"/>
        <end position="187"/>
    </location>
</feature>
<dbReference type="SUPFAM" id="SSF90123">
    <property type="entry name" value="ABC transporter transmembrane region"/>
    <property type="match status" value="1"/>
</dbReference>
<feature type="domain" description="ABC transmembrane type-1" evidence="9">
    <location>
        <begin position="38"/>
        <end position="315"/>
    </location>
</feature>
<keyword evidence="2 7" id="KW-0812">Transmembrane</keyword>
<dbReference type="Gene3D" id="1.20.1560.10">
    <property type="entry name" value="ABC transporter type 1, transmembrane domain"/>
    <property type="match status" value="1"/>
</dbReference>
<dbReference type="Gene3D" id="3.40.50.300">
    <property type="entry name" value="P-loop containing nucleotide triphosphate hydrolases"/>
    <property type="match status" value="1"/>
</dbReference>
<evidence type="ECO:0000256" key="1">
    <source>
        <dbReference type="ARBA" id="ARBA00004651"/>
    </source>
</evidence>
<dbReference type="Proteomes" id="UP000824135">
    <property type="component" value="Unassembled WGS sequence"/>
</dbReference>
<dbReference type="InterPro" id="IPR003439">
    <property type="entry name" value="ABC_transporter-like_ATP-bd"/>
</dbReference>
<dbReference type="InterPro" id="IPR039421">
    <property type="entry name" value="Type_1_exporter"/>
</dbReference>
<name>A0A9D2CF22_9FIRM</name>
<gene>
    <name evidence="10" type="ORF">H9728_00035</name>
</gene>
<dbReference type="InterPro" id="IPR027417">
    <property type="entry name" value="P-loop_NTPase"/>
</dbReference>
<keyword evidence="3" id="KW-0547">Nucleotide-binding</keyword>
<evidence type="ECO:0000256" key="5">
    <source>
        <dbReference type="ARBA" id="ARBA00022989"/>
    </source>
</evidence>
<evidence type="ECO:0000256" key="4">
    <source>
        <dbReference type="ARBA" id="ARBA00022840"/>
    </source>
</evidence>
<feature type="transmembrane region" description="Helical" evidence="7">
    <location>
        <begin position="139"/>
        <end position="163"/>
    </location>
</feature>